<dbReference type="Proteomes" id="UP000813427">
    <property type="component" value="Unassembled WGS sequence"/>
</dbReference>
<evidence type="ECO:0000256" key="1">
    <source>
        <dbReference type="ARBA" id="ARBA00022723"/>
    </source>
</evidence>
<gene>
    <name evidence="4" type="ORF">BKA59DRAFT_476701</name>
</gene>
<dbReference type="InterPro" id="IPR001138">
    <property type="entry name" value="Zn2Cys6_DnaBD"/>
</dbReference>
<dbReference type="InterPro" id="IPR007219">
    <property type="entry name" value="XnlR_reg_dom"/>
</dbReference>
<dbReference type="InterPro" id="IPR036864">
    <property type="entry name" value="Zn2-C6_fun-type_DNA-bd_sf"/>
</dbReference>
<name>A0A8K0RYK1_9HYPO</name>
<keyword evidence="2" id="KW-0539">Nucleus</keyword>
<dbReference type="GO" id="GO:0000981">
    <property type="term" value="F:DNA-binding transcription factor activity, RNA polymerase II-specific"/>
    <property type="evidence" value="ECO:0007669"/>
    <property type="project" value="InterPro"/>
</dbReference>
<protein>
    <submittedName>
        <fullName evidence="4">Fungal-specific transcription factor domain-containing protein</fullName>
    </submittedName>
</protein>
<dbReference type="SMART" id="SM00066">
    <property type="entry name" value="GAL4"/>
    <property type="match status" value="1"/>
</dbReference>
<evidence type="ECO:0000313" key="4">
    <source>
        <dbReference type="EMBL" id="KAH7245912.1"/>
    </source>
</evidence>
<dbReference type="Pfam" id="PF00172">
    <property type="entry name" value="Zn_clus"/>
    <property type="match status" value="1"/>
</dbReference>
<dbReference type="EMBL" id="JAGPXF010000004">
    <property type="protein sequence ID" value="KAH7245912.1"/>
    <property type="molecule type" value="Genomic_DNA"/>
</dbReference>
<sequence>MLCLSPQRVIKTTSVIICEYNMEVMESQPTPVSPWTTQTRRTTRACDDCRRLKEKCIGAIPCDRCKRFGRACQFSNKFRRRRHHRQTPIQTEMGQTVEVPSADGFIYFEKERIQALEHIVRHYTGLEQYSRKALETAITNLLPRDGALEKFDKGGNEDLSSNSSDCASIDTASTACAEFSHHGFSERVQRKVKDELNEFGHQDSSIDTAVSEKAASSYILSRDNAVLEAVSLFPPASSALVLLRVFFEFAQTNYFYIDEETLRSRLDQFYSCPTRVGIDDAPWVAVALMVFALGTQFSHLYQSSARGSSRELMRDAYDICQTMGDTIASTFYRKAANLIPDIIAMDSIESVQAFLLFGIYVLPVDPAGLSCTYFGIAIKVATQFNIHQRSPEDMSRREVELRKRVWWTAYALERRICILHGRPVSISRFDIDANLPIDLEELQPRERINTFQNNMAMLRLTIFMEDARDGILALKSNDKKRRARAFQNIAELKERLSSYWQSLSEETFCRDITPGKPLFRSNVHLALTYHLNHILIGRSFILEELKPNVNETYIAECSELRKELVNDCINSAVATIDLCQTLHNEGSLSKSSYTEFSSCCAAVLTLVAKYISDKDNKSKDACKKGMELLRGISTGVFSTSGEKRTVEGLEAAFDRLNSGFKGYDKDGMSDQDGYIQFRNWVTMQQIVPEEALQLPRQETSMSSISGGLPATYQCSGMAGGYNDSCTLSRRTDAISLPDMGDWFDLGFEQLVT</sequence>
<dbReference type="PROSITE" id="PS00463">
    <property type="entry name" value="ZN2_CY6_FUNGAL_1"/>
    <property type="match status" value="1"/>
</dbReference>
<evidence type="ECO:0000256" key="2">
    <source>
        <dbReference type="ARBA" id="ARBA00023242"/>
    </source>
</evidence>
<comment type="caution">
    <text evidence="4">The sequence shown here is derived from an EMBL/GenBank/DDBJ whole genome shotgun (WGS) entry which is preliminary data.</text>
</comment>
<dbReference type="PROSITE" id="PS50048">
    <property type="entry name" value="ZN2_CY6_FUNGAL_2"/>
    <property type="match status" value="1"/>
</dbReference>
<dbReference type="InterPro" id="IPR050987">
    <property type="entry name" value="AtrR-like"/>
</dbReference>
<dbReference type="CDD" id="cd12148">
    <property type="entry name" value="fungal_TF_MHR"/>
    <property type="match status" value="1"/>
</dbReference>
<dbReference type="Gene3D" id="4.10.240.10">
    <property type="entry name" value="Zn(2)-C6 fungal-type DNA-binding domain"/>
    <property type="match status" value="1"/>
</dbReference>
<keyword evidence="1" id="KW-0479">Metal-binding</keyword>
<dbReference type="AlphaFoldDB" id="A0A8K0RYK1"/>
<dbReference type="GO" id="GO:0006351">
    <property type="term" value="P:DNA-templated transcription"/>
    <property type="evidence" value="ECO:0007669"/>
    <property type="project" value="InterPro"/>
</dbReference>
<proteinExistence type="predicted"/>
<dbReference type="SMART" id="SM00906">
    <property type="entry name" value="Fungal_trans"/>
    <property type="match status" value="1"/>
</dbReference>
<evidence type="ECO:0000313" key="5">
    <source>
        <dbReference type="Proteomes" id="UP000813427"/>
    </source>
</evidence>
<accession>A0A8K0RYK1</accession>
<dbReference type="PANTHER" id="PTHR46910">
    <property type="entry name" value="TRANSCRIPTION FACTOR PDR1"/>
    <property type="match status" value="1"/>
</dbReference>
<feature type="domain" description="Zn(2)-C6 fungal-type" evidence="3">
    <location>
        <begin position="45"/>
        <end position="74"/>
    </location>
</feature>
<dbReference type="CDD" id="cd00067">
    <property type="entry name" value="GAL4"/>
    <property type="match status" value="1"/>
</dbReference>
<evidence type="ECO:0000259" key="3">
    <source>
        <dbReference type="PROSITE" id="PS50048"/>
    </source>
</evidence>
<dbReference type="SUPFAM" id="SSF57701">
    <property type="entry name" value="Zn2/Cys6 DNA-binding domain"/>
    <property type="match status" value="1"/>
</dbReference>
<dbReference type="OrthoDB" id="3266505at2759"/>
<reference evidence="4" key="1">
    <citation type="journal article" date="2021" name="Nat. Commun.">
        <title>Genetic determinants of endophytism in the Arabidopsis root mycobiome.</title>
        <authorList>
            <person name="Mesny F."/>
            <person name="Miyauchi S."/>
            <person name="Thiergart T."/>
            <person name="Pickel B."/>
            <person name="Atanasova L."/>
            <person name="Karlsson M."/>
            <person name="Huettel B."/>
            <person name="Barry K.W."/>
            <person name="Haridas S."/>
            <person name="Chen C."/>
            <person name="Bauer D."/>
            <person name="Andreopoulos W."/>
            <person name="Pangilinan J."/>
            <person name="LaButti K."/>
            <person name="Riley R."/>
            <person name="Lipzen A."/>
            <person name="Clum A."/>
            <person name="Drula E."/>
            <person name="Henrissat B."/>
            <person name="Kohler A."/>
            <person name="Grigoriev I.V."/>
            <person name="Martin F.M."/>
            <person name="Hacquard S."/>
        </authorList>
    </citation>
    <scope>NUCLEOTIDE SEQUENCE</scope>
    <source>
        <strain evidence="4">MPI-SDFR-AT-0068</strain>
    </source>
</reference>
<organism evidence="4 5">
    <name type="scientific">Fusarium tricinctum</name>
    <dbReference type="NCBI Taxonomy" id="61284"/>
    <lineage>
        <taxon>Eukaryota</taxon>
        <taxon>Fungi</taxon>
        <taxon>Dikarya</taxon>
        <taxon>Ascomycota</taxon>
        <taxon>Pezizomycotina</taxon>
        <taxon>Sordariomycetes</taxon>
        <taxon>Hypocreomycetidae</taxon>
        <taxon>Hypocreales</taxon>
        <taxon>Nectriaceae</taxon>
        <taxon>Fusarium</taxon>
        <taxon>Fusarium tricinctum species complex</taxon>
    </lineage>
</organism>
<dbReference type="GO" id="GO:0008270">
    <property type="term" value="F:zinc ion binding"/>
    <property type="evidence" value="ECO:0007669"/>
    <property type="project" value="InterPro"/>
</dbReference>
<dbReference type="GO" id="GO:0003677">
    <property type="term" value="F:DNA binding"/>
    <property type="evidence" value="ECO:0007669"/>
    <property type="project" value="InterPro"/>
</dbReference>
<dbReference type="PANTHER" id="PTHR46910:SF23">
    <property type="entry name" value="THIAMINE REPRESSIBLE GENES REGULATORY PROTEIN THI1"/>
    <property type="match status" value="1"/>
</dbReference>
<dbReference type="Pfam" id="PF04082">
    <property type="entry name" value="Fungal_trans"/>
    <property type="match status" value="1"/>
</dbReference>
<keyword evidence="5" id="KW-1185">Reference proteome</keyword>